<dbReference type="InterPro" id="IPR022641">
    <property type="entry name" value="CheR_N"/>
</dbReference>
<dbReference type="SMART" id="SM00138">
    <property type="entry name" value="MeTrc"/>
    <property type="match status" value="1"/>
</dbReference>
<dbReference type="InterPro" id="IPR000780">
    <property type="entry name" value="CheR_MeTrfase"/>
</dbReference>
<protein>
    <recommendedName>
        <fullName evidence="5">Chemotaxis protein methyltransferase</fullName>
        <ecNumber evidence="5">2.1.1.80</ecNumber>
    </recommendedName>
</protein>
<keyword evidence="2 5" id="KW-0489">Methyltransferase</keyword>
<reference evidence="7 8" key="1">
    <citation type="journal article" date="2021" name="Int. J. Syst. Evol. Microbiol.">
        <title>Salipiger mangrovisoli sp. nov., isolated from mangrove soil and the proposal for the reclassification of Paraphaeobacter pallidus as Salipiger pallidus comb. nov.</title>
        <authorList>
            <person name="Du J."/>
            <person name="Liu Y."/>
            <person name="Pei T."/>
            <person name="Deng M.R."/>
            <person name="Zhu H."/>
        </authorList>
    </citation>
    <scope>NUCLEOTIDE SEQUENCE [LARGE SCALE GENOMIC DNA]</scope>
    <source>
        <strain evidence="7 8">6D45A</strain>
    </source>
</reference>
<evidence type="ECO:0000313" key="8">
    <source>
        <dbReference type="Proteomes" id="UP000607796"/>
    </source>
</evidence>
<dbReference type="EMBL" id="JADFFK010000003">
    <property type="protein sequence ID" value="MBE9636324.1"/>
    <property type="molecule type" value="Genomic_DNA"/>
</dbReference>
<comment type="function">
    <text evidence="5">Methylation of the membrane-bound methyl-accepting chemotaxis proteins (MCP) to form gamma-glutamyl methyl ester residues in MCP.</text>
</comment>
<comment type="caution">
    <text evidence="7">The sequence shown here is derived from an EMBL/GenBank/DDBJ whole genome shotgun (WGS) entry which is preliminary data.</text>
</comment>
<evidence type="ECO:0000256" key="2">
    <source>
        <dbReference type="ARBA" id="ARBA00022603"/>
    </source>
</evidence>
<evidence type="ECO:0000256" key="4">
    <source>
        <dbReference type="ARBA" id="ARBA00022691"/>
    </source>
</evidence>
<keyword evidence="8" id="KW-1185">Reference proteome</keyword>
<feature type="domain" description="CheR-type methyltransferase" evidence="6">
    <location>
        <begin position="1"/>
        <end position="281"/>
    </location>
</feature>
<keyword evidence="3 5" id="KW-0808">Transferase</keyword>
<sequence>MSVLTQGSHHRRFRELIFRETGIRMPDSKNHLVASRLRKRLIHHRFQTLDEYLGLLFDSGGLQEEWPEIIDLITTNKTDFFREKAHFDLLVRRVIPEAFARAGPGRSIRFRLWSAASSTGAEAYTAAMLLAEAARADARLDWAILGTDISTGVLAEATRAIYPRRDVAPVPPELLARYLMTGRGGEGSGQVRIVPELRRRVRFAELNLIEPPYPVSHGLDAIFLRNVLIYFDGDRQQQVISDVIAHLRAGGWLFVGHAESMIVQDRRLEQIAPAAFRRKEASPCRSG</sequence>
<dbReference type="Gene3D" id="1.10.155.10">
    <property type="entry name" value="Chemotaxis receptor methyltransferase CheR, N-terminal domain"/>
    <property type="match status" value="1"/>
</dbReference>
<dbReference type="EC" id="2.1.1.80" evidence="5"/>
<dbReference type="SUPFAM" id="SSF53335">
    <property type="entry name" value="S-adenosyl-L-methionine-dependent methyltransferases"/>
    <property type="match status" value="1"/>
</dbReference>
<name>A0ABR9WYG5_9RHOB</name>
<dbReference type="PANTHER" id="PTHR24422">
    <property type="entry name" value="CHEMOTAXIS PROTEIN METHYLTRANSFERASE"/>
    <property type="match status" value="1"/>
</dbReference>
<keyword evidence="4 5" id="KW-0949">S-adenosyl-L-methionine</keyword>
<dbReference type="Gene3D" id="3.40.50.150">
    <property type="entry name" value="Vaccinia Virus protein VP39"/>
    <property type="match status" value="1"/>
</dbReference>
<proteinExistence type="predicted"/>
<dbReference type="InterPro" id="IPR050903">
    <property type="entry name" value="Bact_Chemotaxis_MeTrfase"/>
</dbReference>
<evidence type="ECO:0000313" key="7">
    <source>
        <dbReference type="EMBL" id="MBE9636324.1"/>
    </source>
</evidence>
<accession>A0ABR9WYG5</accession>
<dbReference type="PANTHER" id="PTHR24422:SF26">
    <property type="entry name" value="CHEMOTAXIS PROTEIN METHYLTRANSFERASE"/>
    <property type="match status" value="1"/>
</dbReference>
<dbReference type="Pfam" id="PF03705">
    <property type="entry name" value="CheR_N"/>
    <property type="match status" value="1"/>
</dbReference>
<evidence type="ECO:0000256" key="1">
    <source>
        <dbReference type="ARBA" id="ARBA00001541"/>
    </source>
</evidence>
<comment type="catalytic activity">
    <reaction evidence="1 5">
        <text>L-glutamyl-[protein] + S-adenosyl-L-methionine = [protein]-L-glutamate 5-O-methyl ester + S-adenosyl-L-homocysteine</text>
        <dbReference type="Rhea" id="RHEA:24452"/>
        <dbReference type="Rhea" id="RHEA-COMP:10208"/>
        <dbReference type="Rhea" id="RHEA-COMP:10311"/>
        <dbReference type="ChEBI" id="CHEBI:29973"/>
        <dbReference type="ChEBI" id="CHEBI:57856"/>
        <dbReference type="ChEBI" id="CHEBI:59789"/>
        <dbReference type="ChEBI" id="CHEBI:82795"/>
        <dbReference type="EC" id="2.1.1.80"/>
    </reaction>
</comment>
<evidence type="ECO:0000256" key="3">
    <source>
        <dbReference type="ARBA" id="ARBA00022679"/>
    </source>
</evidence>
<dbReference type="SUPFAM" id="SSF47757">
    <property type="entry name" value="Chemotaxis receptor methyltransferase CheR, N-terminal domain"/>
    <property type="match status" value="1"/>
</dbReference>
<dbReference type="Pfam" id="PF01739">
    <property type="entry name" value="CheR"/>
    <property type="match status" value="1"/>
</dbReference>
<dbReference type="Proteomes" id="UP000607796">
    <property type="component" value="Unassembled WGS sequence"/>
</dbReference>
<dbReference type="InterPro" id="IPR022642">
    <property type="entry name" value="CheR_C"/>
</dbReference>
<evidence type="ECO:0000259" key="6">
    <source>
        <dbReference type="PROSITE" id="PS50123"/>
    </source>
</evidence>
<dbReference type="PIRSF" id="PIRSF000410">
    <property type="entry name" value="CheR"/>
    <property type="match status" value="1"/>
</dbReference>
<dbReference type="PROSITE" id="PS50123">
    <property type="entry name" value="CHER"/>
    <property type="match status" value="1"/>
</dbReference>
<dbReference type="InterPro" id="IPR036804">
    <property type="entry name" value="CheR_N_sf"/>
</dbReference>
<dbReference type="PRINTS" id="PR00996">
    <property type="entry name" value="CHERMTFRASE"/>
</dbReference>
<evidence type="ECO:0000256" key="5">
    <source>
        <dbReference type="PIRNR" id="PIRNR000410"/>
    </source>
</evidence>
<dbReference type="InterPro" id="IPR029063">
    <property type="entry name" value="SAM-dependent_MTases_sf"/>
</dbReference>
<gene>
    <name evidence="7" type="ORF">IQ782_05695</name>
</gene>
<dbReference type="InterPro" id="IPR026024">
    <property type="entry name" value="Chemotaxis_MeTrfase_CheR"/>
</dbReference>
<dbReference type="RefSeq" id="WP_194133649.1">
    <property type="nucleotide sequence ID" value="NZ_JADFFK010000003.1"/>
</dbReference>
<organism evidence="7 8">
    <name type="scientific">Salipiger mangrovisoli</name>
    <dbReference type="NCBI Taxonomy" id="2865933"/>
    <lineage>
        <taxon>Bacteria</taxon>
        <taxon>Pseudomonadati</taxon>
        <taxon>Pseudomonadota</taxon>
        <taxon>Alphaproteobacteria</taxon>
        <taxon>Rhodobacterales</taxon>
        <taxon>Roseobacteraceae</taxon>
        <taxon>Salipiger</taxon>
    </lineage>
</organism>